<keyword evidence="2" id="KW-0285">Flavoprotein</keyword>
<comment type="cofactor">
    <cofactor evidence="1">
        <name>FAD</name>
        <dbReference type="ChEBI" id="CHEBI:57692"/>
    </cofactor>
</comment>
<evidence type="ECO:0000256" key="3">
    <source>
        <dbReference type="ARBA" id="ARBA00022827"/>
    </source>
</evidence>
<evidence type="ECO:0000256" key="4">
    <source>
        <dbReference type="ARBA" id="ARBA00023002"/>
    </source>
</evidence>
<dbReference type="AlphaFoldDB" id="A0A317WZ81"/>
<keyword evidence="3" id="KW-0274">FAD</keyword>
<dbReference type="SUPFAM" id="SSF51905">
    <property type="entry name" value="FAD/NAD(P)-binding domain"/>
    <property type="match status" value="1"/>
</dbReference>
<keyword evidence="7" id="KW-1185">Reference proteome</keyword>
<dbReference type="InterPro" id="IPR003953">
    <property type="entry name" value="FAD-dep_OxRdtase_2_FAD-bd"/>
</dbReference>
<dbReference type="Gene3D" id="3.50.50.60">
    <property type="entry name" value="FAD/NAD(P)-binding domain"/>
    <property type="match status" value="1"/>
</dbReference>
<reference evidence="6 7" key="1">
    <citation type="submission" date="2016-12" db="EMBL/GenBank/DDBJ databases">
        <title>The genomes of Aspergillus section Nigri reveals drivers in fungal speciation.</title>
        <authorList>
            <consortium name="DOE Joint Genome Institute"/>
            <person name="Vesth T.C."/>
            <person name="Nybo J."/>
            <person name="Theobald S."/>
            <person name="Brandl J."/>
            <person name="Frisvad J.C."/>
            <person name="Nielsen K.F."/>
            <person name="Lyhne E.K."/>
            <person name="Kogle M.E."/>
            <person name="Kuo A."/>
            <person name="Riley R."/>
            <person name="Clum A."/>
            <person name="Nolan M."/>
            <person name="Lipzen A."/>
            <person name="Salamov A."/>
            <person name="Henrissat B."/>
            <person name="Wiebenga A."/>
            <person name="De Vries R.P."/>
            <person name="Grigoriev I.V."/>
            <person name="Mortensen U.H."/>
            <person name="Andersen M.R."/>
            <person name="Baker S.E."/>
        </authorList>
    </citation>
    <scope>NUCLEOTIDE SEQUENCE [LARGE SCALE GENOMIC DNA]</scope>
    <source>
        <strain evidence="6 7">CBS 115572</strain>
    </source>
</reference>
<organism evidence="6 7">
    <name type="scientific">Aspergillus sclerotioniger CBS 115572</name>
    <dbReference type="NCBI Taxonomy" id="1450535"/>
    <lineage>
        <taxon>Eukaryota</taxon>
        <taxon>Fungi</taxon>
        <taxon>Dikarya</taxon>
        <taxon>Ascomycota</taxon>
        <taxon>Pezizomycotina</taxon>
        <taxon>Eurotiomycetes</taxon>
        <taxon>Eurotiomycetidae</taxon>
        <taxon>Eurotiales</taxon>
        <taxon>Aspergillaceae</taxon>
        <taxon>Aspergillus</taxon>
        <taxon>Aspergillus subgen. Circumdati</taxon>
    </lineage>
</organism>
<evidence type="ECO:0000256" key="1">
    <source>
        <dbReference type="ARBA" id="ARBA00001974"/>
    </source>
</evidence>
<dbReference type="InterPro" id="IPR050315">
    <property type="entry name" value="FAD-oxidoreductase_2"/>
</dbReference>
<comment type="caution">
    <text evidence="6">The sequence shown here is derived from an EMBL/GenBank/DDBJ whole genome shotgun (WGS) entry which is preliminary data.</text>
</comment>
<dbReference type="STRING" id="1450535.A0A317WZ81"/>
<dbReference type="InterPro" id="IPR027477">
    <property type="entry name" value="Succ_DH/fumarate_Rdtase_cat_sf"/>
</dbReference>
<dbReference type="EMBL" id="MSFK01000009">
    <property type="protein sequence ID" value="PWY91653.1"/>
    <property type="molecule type" value="Genomic_DNA"/>
</dbReference>
<name>A0A317WZ81_9EURO</name>
<gene>
    <name evidence="6" type="ORF">BO94DRAFT_398124</name>
</gene>
<dbReference type="PANTHER" id="PTHR43400:SF7">
    <property type="entry name" value="FAD-DEPENDENT OXIDOREDUCTASE 2 FAD BINDING DOMAIN-CONTAINING PROTEIN"/>
    <property type="match status" value="1"/>
</dbReference>
<dbReference type="RefSeq" id="XP_025469381.1">
    <property type="nucleotide sequence ID" value="XM_025607380.1"/>
</dbReference>
<sequence length="329" mass="35649">MTITTPPTHFDVIVVGGGNAALVSALSAHQSGARVAIFEAAPQAERGGNSRFSSGIFRIPHDGLTSVTPLLDPISLDDVKYCRMAPYTAETYRGDLHRTSKGQGDREQIAVMLEQAMDTVSWMKDTLGVRWQLPLGKFFDRENIIRAQGVVDLPPWDTIMAIGEGTGLMKALWAAVERTDIAIFHASPVSDLILDGDSIRGVRVRQRQATVSFLAEQVILGCGGFEASARLRRQYLGEGWDLVSLRGSRFNTGTLMEKAVAAGAGVAGHFGGCHATPHDLHAPKVLSPADTDSMSRYSFPYSVMVNVEGRRFLDEGENHFSLTYAKTGA</sequence>
<feature type="non-terminal residue" evidence="6">
    <location>
        <position position="329"/>
    </location>
</feature>
<accession>A0A317WZ81</accession>
<keyword evidence="4" id="KW-0560">Oxidoreductase</keyword>
<dbReference type="GO" id="GO:0016491">
    <property type="term" value="F:oxidoreductase activity"/>
    <property type="evidence" value="ECO:0007669"/>
    <property type="project" value="UniProtKB-KW"/>
</dbReference>
<protein>
    <submittedName>
        <fullName evidence="6">FAD/NAD(P)-binding domain-containing protein</fullName>
    </submittedName>
</protein>
<evidence type="ECO:0000313" key="6">
    <source>
        <dbReference type="EMBL" id="PWY91653.1"/>
    </source>
</evidence>
<feature type="domain" description="FAD-dependent oxidoreductase 2 FAD-binding" evidence="5">
    <location>
        <begin position="11"/>
        <end position="321"/>
    </location>
</feature>
<dbReference type="GeneID" id="37109523"/>
<evidence type="ECO:0000256" key="2">
    <source>
        <dbReference type="ARBA" id="ARBA00022630"/>
    </source>
</evidence>
<evidence type="ECO:0000259" key="5">
    <source>
        <dbReference type="Pfam" id="PF00890"/>
    </source>
</evidence>
<dbReference type="PANTHER" id="PTHR43400">
    <property type="entry name" value="FUMARATE REDUCTASE"/>
    <property type="match status" value="1"/>
</dbReference>
<dbReference type="Pfam" id="PF00890">
    <property type="entry name" value="FAD_binding_2"/>
    <property type="match status" value="1"/>
</dbReference>
<dbReference type="InterPro" id="IPR036188">
    <property type="entry name" value="FAD/NAD-bd_sf"/>
</dbReference>
<proteinExistence type="predicted"/>
<dbReference type="Proteomes" id="UP000246702">
    <property type="component" value="Unassembled WGS sequence"/>
</dbReference>
<dbReference type="Gene3D" id="3.90.700.10">
    <property type="entry name" value="Succinate dehydrogenase/fumarate reductase flavoprotein, catalytic domain"/>
    <property type="match status" value="1"/>
</dbReference>
<dbReference type="OrthoDB" id="7777654at2759"/>
<evidence type="ECO:0000313" key="7">
    <source>
        <dbReference type="Proteomes" id="UP000246702"/>
    </source>
</evidence>